<protein>
    <submittedName>
        <fullName evidence="4">Methylhydantoinase</fullName>
    </submittedName>
</protein>
<dbReference type="PANTHER" id="PTHR11365">
    <property type="entry name" value="5-OXOPROLINASE RELATED"/>
    <property type="match status" value="1"/>
</dbReference>
<dbReference type="Pfam" id="PF19278">
    <property type="entry name" value="Hydant_A_C"/>
    <property type="match status" value="1"/>
</dbReference>
<dbReference type="InterPro" id="IPR049517">
    <property type="entry name" value="ACX-like_C"/>
</dbReference>
<evidence type="ECO:0000259" key="1">
    <source>
        <dbReference type="Pfam" id="PF01968"/>
    </source>
</evidence>
<dbReference type="InterPro" id="IPR002821">
    <property type="entry name" value="Hydantoinase_A"/>
</dbReference>
<feature type="domain" description="Hydantoinase A/oxoprolinase" evidence="1">
    <location>
        <begin position="204"/>
        <end position="488"/>
    </location>
</feature>
<dbReference type="InterPro" id="IPR043129">
    <property type="entry name" value="ATPase_NBD"/>
</dbReference>
<dbReference type="InterPro" id="IPR008040">
    <property type="entry name" value="Hydant_A_N"/>
</dbReference>
<dbReference type="Proteomes" id="UP001321543">
    <property type="component" value="Chromosome"/>
</dbReference>
<dbReference type="Pfam" id="PF05378">
    <property type="entry name" value="Hydant_A_N"/>
    <property type="match status" value="1"/>
</dbReference>
<evidence type="ECO:0000259" key="2">
    <source>
        <dbReference type="Pfam" id="PF05378"/>
    </source>
</evidence>
<reference evidence="5" key="1">
    <citation type="journal article" date="2019" name="Int. J. Syst. Evol. Microbiol.">
        <title>The Global Catalogue of Microorganisms (GCM) 10K type strain sequencing project: providing services to taxonomists for standard genome sequencing and annotation.</title>
        <authorList>
            <consortium name="The Broad Institute Genomics Platform"/>
            <consortium name="The Broad Institute Genome Sequencing Center for Infectious Disease"/>
            <person name="Wu L."/>
            <person name="Ma J."/>
        </authorList>
    </citation>
    <scope>NUCLEOTIDE SEQUENCE [LARGE SCALE GENOMIC DNA]</scope>
    <source>
        <strain evidence="5">NBRC 106310</strain>
    </source>
</reference>
<keyword evidence="5" id="KW-1185">Reference proteome</keyword>
<dbReference type="SUPFAM" id="SSF53067">
    <property type="entry name" value="Actin-like ATPase domain"/>
    <property type="match status" value="1"/>
</dbReference>
<feature type="domain" description="Hydantoinase/oxoprolinase N-terminal" evidence="2">
    <location>
        <begin position="4"/>
        <end position="183"/>
    </location>
</feature>
<dbReference type="EMBL" id="AP027728">
    <property type="protein sequence ID" value="BDZ39988.1"/>
    <property type="molecule type" value="Genomic_DNA"/>
</dbReference>
<proteinExistence type="predicted"/>
<evidence type="ECO:0000313" key="4">
    <source>
        <dbReference type="EMBL" id="BDZ39988.1"/>
    </source>
</evidence>
<dbReference type="InterPro" id="IPR045079">
    <property type="entry name" value="Oxoprolinase-like"/>
</dbReference>
<evidence type="ECO:0000313" key="5">
    <source>
        <dbReference type="Proteomes" id="UP001321543"/>
    </source>
</evidence>
<accession>A0ABM8FWE5</accession>
<dbReference type="RefSeq" id="WP_286300458.1">
    <property type="nucleotide sequence ID" value="NZ_AP027728.1"/>
</dbReference>
<dbReference type="PANTHER" id="PTHR11365:SF23">
    <property type="entry name" value="HYPOTHETICAL 5-OXOPROLINASE (EUROFUNG)-RELATED"/>
    <property type="match status" value="1"/>
</dbReference>
<name>A0ABM8FWE5_9MICO</name>
<feature type="domain" description="Acetophenone carboxylase-like C-terminal" evidence="3">
    <location>
        <begin position="501"/>
        <end position="677"/>
    </location>
</feature>
<dbReference type="Pfam" id="PF01968">
    <property type="entry name" value="Hydantoinase_A"/>
    <property type="match status" value="1"/>
</dbReference>
<organism evidence="4 5">
    <name type="scientific">Microbacterium suwonense</name>
    <dbReference type="NCBI Taxonomy" id="683047"/>
    <lineage>
        <taxon>Bacteria</taxon>
        <taxon>Bacillati</taxon>
        <taxon>Actinomycetota</taxon>
        <taxon>Actinomycetes</taxon>
        <taxon>Micrococcales</taxon>
        <taxon>Microbacteriaceae</taxon>
        <taxon>Microbacterium</taxon>
    </lineage>
</organism>
<sequence length="687" mass="74077">MTLRIGVDTGGTFTDICAFDEETARVHVRKVSSTPDDPGRAIVQGVEEILDQIGGREISEVGYFAHGTTVGTNALLTGRGAVTGLITTRGFRDLLELGRGRRPSMYDPQADKPAPQVPRHLRKEVAERVRHTGAVETPLDEDDVRRAVRELRAEGVQSIAVCLLYSYLNPDHERRIGEIIAEEMPGVYVSLSSDVLPEFREFERLSTVVTNSYVGPVVANYLARLRAVLADRGLTAVPHVTQSNGGVIPFSTAESLPVRLVLSGPSTGVVGAAQICSAAGFDDIITFDMGGTSSDISLVQDGRPKVTAGMELDGRPVRSPMLDIHTVGAGGGSLAWIDSGGHLRVGPQSAGSFPGPACYGNGGGAAVTDANVVLRMLNPEYLLNGQMKIDREASLAAVRLHAEQLGLGVEETALGILRVVTANMARAIRVVSVQRGYDPRDYALVPFGGAGPLHASRLARELGMRRMVVPEIPGAQSALGLLMTDVKTDFMRTQITLVDESTVAQLDDVFAELSDRAADWFAEEDIDTASRELLRRMDLRYRGQNFELAIDLPEEHRFAQAGAAPIVELFHEAHERVYGYRSEDVAVEVVTFRVEAAGAAAHVEVRRDELTASDPLAAVIGVRKACFVPAEGYVETHVYDRARLTPGDVIAGPAIIEQMDTTTVLLPGDSCRVDAYRNLIIEIGDEE</sequence>
<gene>
    <name evidence="4" type="ORF">GCM10025863_26020</name>
</gene>
<evidence type="ECO:0000259" key="3">
    <source>
        <dbReference type="Pfam" id="PF19278"/>
    </source>
</evidence>